<sequence>MAPQRALLQGAFLLPFLVSSISAFPSFPYSTDSKANSKAVDASLNQLKPGFSSLLNKRQNGTFTAAGLENVGINNDDDDDIQNIQGAIGSNPGTRLGCYRDNSASSRLLPTSFTASDTLTLEACAVFCSSSPYFGVEYGRECWCASATSGFSPSSPSTINALVDDDECDFECAGNEDQTCGASERIEVYSNALYRPPQVARVQGFDYLGCYRESSPRLLPNALLGDDTLTASKCATYCTSQNYPYFGLEYGRECWCGLAPPFTSQEVSETECSMTCAGAPGEICGAGNRINVYGMEQVMPADVGDYSYLGCYTDSPVTGEKSLTGKVTYDATMTLDKCRRSCEEDGYPYFGTEYGSQCFCGTSLYSETDDNDTPSDIEDDIPARAYVVNDRECSMRCVGDATNSTTCGAANRLSVYWNGEDSTARNLDDEDFDLFDPQLPGSWDYFGCIRDAAPTRALSGLNFASPTMTVELCTRYCSDRNFRLAGLEYQSECYCGTAQDLQTFDFVDSSQCEELCSGSDQEFCGGPRRMTVYGVTQP</sequence>
<comment type="caution">
    <text evidence="9">The sequence shown here is derived from an EMBL/GenBank/DDBJ whole genome shotgun (WGS) entry which is preliminary data.</text>
</comment>
<evidence type="ECO:0000259" key="8">
    <source>
        <dbReference type="PROSITE" id="PS51212"/>
    </source>
</evidence>
<evidence type="ECO:0000256" key="6">
    <source>
        <dbReference type="ARBA" id="ARBA00023180"/>
    </source>
</evidence>
<keyword evidence="4" id="KW-1133">Transmembrane helix</keyword>
<dbReference type="PANTHER" id="PTHR24269">
    <property type="entry name" value="KREMEN PROTEIN"/>
    <property type="match status" value="1"/>
</dbReference>
<evidence type="ECO:0000256" key="3">
    <source>
        <dbReference type="ARBA" id="ARBA00022729"/>
    </source>
</evidence>
<comment type="subcellular location">
    <subcellularLocation>
        <location evidence="1">Membrane</location>
        <topology evidence="1">Single-pass membrane protein</topology>
    </subcellularLocation>
</comment>
<feature type="chain" id="PRO_5042106843" evidence="7">
    <location>
        <begin position="24"/>
        <end position="538"/>
    </location>
</feature>
<dbReference type="EMBL" id="JAUTDP010000002">
    <property type="protein sequence ID" value="KAK3401552.1"/>
    <property type="molecule type" value="Genomic_DNA"/>
</dbReference>
<gene>
    <name evidence="9" type="ORF">B0T20DRAFT_117216</name>
</gene>
<keyword evidence="2" id="KW-0812">Transmembrane</keyword>
<dbReference type="AlphaFoldDB" id="A0AAE0PKK7"/>
<dbReference type="SMART" id="SM00321">
    <property type="entry name" value="WSC"/>
    <property type="match status" value="4"/>
</dbReference>
<keyword evidence="5" id="KW-0472">Membrane</keyword>
<dbReference type="Proteomes" id="UP001281003">
    <property type="component" value="Unassembled WGS sequence"/>
</dbReference>
<feature type="signal peptide" evidence="7">
    <location>
        <begin position="1"/>
        <end position="23"/>
    </location>
</feature>
<reference evidence="9" key="2">
    <citation type="submission" date="2023-07" db="EMBL/GenBank/DDBJ databases">
        <authorList>
            <consortium name="Lawrence Berkeley National Laboratory"/>
            <person name="Haridas S."/>
            <person name="Hensen N."/>
            <person name="Bonometti L."/>
            <person name="Westerberg I."/>
            <person name="Brannstrom I.O."/>
            <person name="Guillou S."/>
            <person name="Cros-Aarteil S."/>
            <person name="Calhoun S."/>
            <person name="Kuo A."/>
            <person name="Mondo S."/>
            <person name="Pangilinan J."/>
            <person name="Riley R."/>
            <person name="LaButti K."/>
            <person name="Andreopoulos B."/>
            <person name="Lipzen A."/>
            <person name="Chen C."/>
            <person name="Yanf M."/>
            <person name="Daum C."/>
            <person name="Ng V."/>
            <person name="Clum A."/>
            <person name="Steindorff A."/>
            <person name="Ohm R."/>
            <person name="Martin F."/>
            <person name="Silar P."/>
            <person name="Natvig D."/>
            <person name="Lalanne C."/>
            <person name="Gautier V."/>
            <person name="Ament-velasquez S.L."/>
            <person name="Kruys A."/>
            <person name="Hutchinson M.I."/>
            <person name="Powell A.J."/>
            <person name="Barry K."/>
            <person name="Miller A.N."/>
            <person name="Grigoriev I.V."/>
            <person name="Debuchy R."/>
            <person name="Gladieux P."/>
            <person name="Thoren M.H."/>
            <person name="Johannesson H."/>
        </authorList>
    </citation>
    <scope>NUCLEOTIDE SEQUENCE</scope>
    <source>
        <strain evidence="9">FGSC 1904</strain>
    </source>
</reference>
<dbReference type="InterPro" id="IPR002889">
    <property type="entry name" value="WSC_carb-bd"/>
</dbReference>
<dbReference type="InterPro" id="IPR051836">
    <property type="entry name" value="Kremen_rcpt"/>
</dbReference>
<feature type="domain" description="WSC" evidence="8">
    <location>
        <begin position="442"/>
        <end position="536"/>
    </location>
</feature>
<evidence type="ECO:0000256" key="5">
    <source>
        <dbReference type="ARBA" id="ARBA00023136"/>
    </source>
</evidence>
<evidence type="ECO:0000256" key="2">
    <source>
        <dbReference type="ARBA" id="ARBA00022692"/>
    </source>
</evidence>
<evidence type="ECO:0000256" key="7">
    <source>
        <dbReference type="SAM" id="SignalP"/>
    </source>
</evidence>
<evidence type="ECO:0000313" key="10">
    <source>
        <dbReference type="Proteomes" id="UP001281003"/>
    </source>
</evidence>
<evidence type="ECO:0000256" key="4">
    <source>
        <dbReference type="ARBA" id="ARBA00022989"/>
    </source>
</evidence>
<evidence type="ECO:0000256" key="1">
    <source>
        <dbReference type="ARBA" id="ARBA00004167"/>
    </source>
</evidence>
<organism evidence="9 10">
    <name type="scientific">Sordaria brevicollis</name>
    <dbReference type="NCBI Taxonomy" id="83679"/>
    <lineage>
        <taxon>Eukaryota</taxon>
        <taxon>Fungi</taxon>
        <taxon>Dikarya</taxon>
        <taxon>Ascomycota</taxon>
        <taxon>Pezizomycotina</taxon>
        <taxon>Sordariomycetes</taxon>
        <taxon>Sordariomycetidae</taxon>
        <taxon>Sordariales</taxon>
        <taxon>Sordariaceae</taxon>
        <taxon>Sordaria</taxon>
    </lineage>
</organism>
<dbReference type="PROSITE" id="PS51212">
    <property type="entry name" value="WSC"/>
    <property type="match status" value="4"/>
</dbReference>
<feature type="domain" description="WSC" evidence="8">
    <location>
        <begin position="204"/>
        <end position="296"/>
    </location>
</feature>
<dbReference type="GO" id="GO:0005886">
    <property type="term" value="C:plasma membrane"/>
    <property type="evidence" value="ECO:0007669"/>
    <property type="project" value="TreeGrafter"/>
</dbReference>
<evidence type="ECO:0000313" key="9">
    <source>
        <dbReference type="EMBL" id="KAK3401552.1"/>
    </source>
</evidence>
<proteinExistence type="predicted"/>
<feature type="domain" description="WSC" evidence="8">
    <location>
        <begin position="92"/>
        <end position="192"/>
    </location>
</feature>
<accession>A0AAE0PKK7</accession>
<dbReference type="PANTHER" id="PTHR24269:SF16">
    <property type="entry name" value="PROTEIN SLG1"/>
    <property type="match status" value="1"/>
</dbReference>
<dbReference type="Pfam" id="PF01822">
    <property type="entry name" value="WSC"/>
    <property type="match status" value="4"/>
</dbReference>
<protein>
    <submittedName>
        <fullName evidence="9">WSC domain-containing protein</fullName>
    </submittedName>
</protein>
<reference evidence="9" key="1">
    <citation type="journal article" date="2023" name="Mol. Phylogenet. Evol.">
        <title>Genome-scale phylogeny and comparative genomics of the fungal order Sordariales.</title>
        <authorList>
            <person name="Hensen N."/>
            <person name="Bonometti L."/>
            <person name="Westerberg I."/>
            <person name="Brannstrom I.O."/>
            <person name="Guillou S."/>
            <person name="Cros-Aarteil S."/>
            <person name="Calhoun S."/>
            <person name="Haridas S."/>
            <person name="Kuo A."/>
            <person name="Mondo S."/>
            <person name="Pangilinan J."/>
            <person name="Riley R."/>
            <person name="LaButti K."/>
            <person name="Andreopoulos B."/>
            <person name="Lipzen A."/>
            <person name="Chen C."/>
            <person name="Yan M."/>
            <person name="Daum C."/>
            <person name="Ng V."/>
            <person name="Clum A."/>
            <person name="Steindorff A."/>
            <person name="Ohm R.A."/>
            <person name="Martin F."/>
            <person name="Silar P."/>
            <person name="Natvig D.O."/>
            <person name="Lalanne C."/>
            <person name="Gautier V."/>
            <person name="Ament-Velasquez S.L."/>
            <person name="Kruys A."/>
            <person name="Hutchinson M.I."/>
            <person name="Powell A.J."/>
            <person name="Barry K."/>
            <person name="Miller A.N."/>
            <person name="Grigoriev I.V."/>
            <person name="Debuchy R."/>
            <person name="Gladieux P."/>
            <person name="Hiltunen Thoren M."/>
            <person name="Johannesson H."/>
        </authorList>
    </citation>
    <scope>NUCLEOTIDE SEQUENCE</scope>
    <source>
        <strain evidence="9">FGSC 1904</strain>
    </source>
</reference>
<keyword evidence="3 7" id="KW-0732">Signal</keyword>
<keyword evidence="6" id="KW-0325">Glycoprotein</keyword>
<keyword evidence="10" id="KW-1185">Reference proteome</keyword>
<name>A0AAE0PKK7_SORBR</name>
<feature type="domain" description="WSC" evidence="8">
    <location>
        <begin position="305"/>
        <end position="419"/>
    </location>
</feature>